<evidence type="ECO:0000313" key="1">
    <source>
        <dbReference type="EMBL" id="KKD36109.1"/>
    </source>
</evidence>
<proteinExistence type="predicted"/>
<dbReference type="OrthoDB" id="9797743at2"/>
<dbReference type="GO" id="GO:0006281">
    <property type="term" value="P:DNA repair"/>
    <property type="evidence" value="ECO:0007669"/>
    <property type="project" value="TreeGrafter"/>
</dbReference>
<reference evidence="1 2" key="1">
    <citation type="submission" date="2015-06" db="EMBL/GenBank/DDBJ databases">
        <title>Draft genome assembly of filamentous brackish cyanobacterium Limnoraphis robusta strain CS-951.</title>
        <authorList>
            <person name="Willis A."/>
            <person name="Parks M."/>
            <person name="Burford M.A."/>
        </authorList>
    </citation>
    <scope>NUCLEOTIDE SEQUENCE [LARGE SCALE GENOMIC DNA]</scope>
    <source>
        <strain evidence="1 2">CS-951</strain>
    </source>
</reference>
<dbReference type="PATRIC" id="fig|1637645.4.peg.7036"/>
<dbReference type="InterPro" id="IPR050155">
    <property type="entry name" value="HAD-like_hydrolase_sf"/>
</dbReference>
<dbReference type="InterPro" id="IPR023198">
    <property type="entry name" value="PGP-like_dom2"/>
</dbReference>
<dbReference type="Gene3D" id="3.40.50.1000">
    <property type="entry name" value="HAD superfamily/HAD-like"/>
    <property type="match status" value="1"/>
</dbReference>
<dbReference type="InterPro" id="IPR023214">
    <property type="entry name" value="HAD_sf"/>
</dbReference>
<evidence type="ECO:0000313" key="2">
    <source>
        <dbReference type="Proteomes" id="UP000033607"/>
    </source>
</evidence>
<dbReference type="InterPro" id="IPR036412">
    <property type="entry name" value="HAD-like_sf"/>
</dbReference>
<dbReference type="PANTHER" id="PTHR43434:SF19">
    <property type="entry name" value="PHOSPHONOACETALDEHYDE HYDROLASE"/>
    <property type="match status" value="1"/>
</dbReference>
<sequence length="241" mass="27043">MASIQLVVFDMAGTTVQDHNEVQQCFFQAAETTGLKTNADRINSMMGWSKKLVFQTLWAEQIGTDNPSYSAQVEQSYTLFKQILETHYLTQPVEPTEGCLELFKELKSQTIKIALNTGFYRKVTDIILNRLAWDKGLDNNYIGSEYSIIQASVTPDEIYNNQGRPAPYMIQKAMYKLGIKDSKQVIHIGDTPVDLAAGINANCLLSLAVTNGTHTREQLQQYPNDGLLDSLRELAKIITNL</sequence>
<dbReference type="Proteomes" id="UP000033607">
    <property type="component" value="Unassembled WGS sequence"/>
</dbReference>
<dbReference type="SFLD" id="SFLDS00003">
    <property type="entry name" value="Haloacid_Dehalogenase"/>
    <property type="match status" value="1"/>
</dbReference>
<dbReference type="RefSeq" id="WP_046280657.1">
    <property type="nucleotide sequence ID" value="NZ_LATL02000357.1"/>
</dbReference>
<comment type="caution">
    <text evidence="1">The sequence shown here is derived from an EMBL/GenBank/DDBJ whole genome shotgun (WGS) entry which is preliminary data.</text>
</comment>
<dbReference type="Pfam" id="PF00702">
    <property type="entry name" value="Hydrolase"/>
    <property type="match status" value="1"/>
</dbReference>
<dbReference type="GO" id="GO:0005829">
    <property type="term" value="C:cytosol"/>
    <property type="evidence" value="ECO:0007669"/>
    <property type="project" value="TreeGrafter"/>
</dbReference>
<dbReference type="SFLD" id="SFLDG01129">
    <property type="entry name" value="C1.5:_HAD__Beta-PGM__Phosphata"/>
    <property type="match status" value="1"/>
</dbReference>
<dbReference type="SUPFAM" id="SSF56784">
    <property type="entry name" value="HAD-like"/>
    <property type="match status" value="1"/>
</dbReference>
<accession>A0A0F5YB54</accession>
<dbReference type="GO" id="GO:0008967">
    <property type="term" value="F:phosphoglycolate phosphatase activity"/>
    <property type="evidence" value="ECO:0007669"/>
    <property type="project" value="TreeGrafter"/>
</dbReference>
<dbReference type="AlphaFoldDB" id="A0A0F5YB54"/>
<organism evidence="1 2">
    <name type="scientific">Limnoraphis robusta CS-951</name>
    <dbReference type="NCBI Taxonomy" id="1637645"/>
    <lineage>
        <taxon>Bacteria</taxon>
        <taxon>Bacillati</taxon>
        <taxon>Cyanobacteriota</taxon>
        <taxon>Cyanophyceae</taxon>
        <taxon>Oscillatoriophycideae</taxon>
        <taxon>Oscillatoriales</taxon>
        <taxon>Sirenicapillariaceae</taxon>
        <taxon>Limnoraphis</taxon>
    </lineage>
</organism>
<dbReference type="PANTHER" id="PTHR43434">
    <property type="entry name" value="PHOSPHOGLYCOLATE PHOSPHATASE"/>
    <property type="match status" value="1"/>
</dbReference>
<dbReference type="EMBL" id="LATL02000357">
    <property type="protein sequence ID" value="KKD36109.1"/>
    <property type="molecule type" value="Genomic_DNA"/>
</dbReference>
<dbReference type="Gene3D" id="1.10.150.240">
    <property type="entry name" value="Putative phosphatase, domain 2"/>
    <property type="match status" value="1"/>
</dbReference>
<name>A0A0F5YB54_9CYAN</name>
<protein>
    <submittedName>
        <fullName evidence="1">Phosphatase</fullName>
    </submittedName>
</protein>
<gene>
    <name evidence="1" type="ORF">WN50_21595</name>
</gene>